<keyword evidence="2 3" id="KW-0694">RNA-binding</keyword>
<evidence type="ECO:0000256" key="4">
    <source>
        <dbReference type="SAM" id="MobiDB-lite"/>
    </source>
</evidence>
<evidence type="ECO:0000259" key="5">
    <source>
        <dbReference type="PROSITE" id="PS50886"/>
    </source>
</evidence>
<accession>A0A4P9YA55</accession>
<evidence type="ECO:0000256" key="3">
    <source>
        <dbReference type="PROSITE-ProRule" id="PRU00209"/>
    </source>
</evidence>
<sequence>AFDGSDIPLILIPGGKPQSTMPRGYAAPQEDKKKKKNDVKKKPFIEDKDYVFNMDKLSKIIYKMKPLYESFDFESKAVKQDKANENSAKQEKPAKQEKSTKQAPAPVQNDEIEDPVQLVDLRVGKVLSVKRHENADSLYVEQIDLGEDQPRTVVSGIVNMRGVTSQGMVLVASDVNDPMKKELLIRHDSAKPGDVVSVEGLPPKPEPVLNPKNKIFEAVQPFLKQTIMP</sequence>
<feature type="compositionally biased region" description="Basic and acidic residues" evidence="4">
    <location>
        <begin position="78"/>
        <end position="100"/>
    </location>
</feature>
<name>A0A4P9YA55_ROZAC</name>
<feature type="region of interest" description="Disordered" evidence="4">
    <location>
        <begin position="78"/>
        <end position="113"/>
    </location>
</feature>
<dbReference type="PANTHER" id="PTHR11586:SF33">
    <property type="entry name" value="AMINOACYL TRNA SYNTHASE COMPLEX-INTERACTING MULTIFUNCTIONAL PROTEIN 1"/>
    <property type="match status" value="1"/>
</dbReference>
<protein>
    <submittedName>
        <fullName evidence="6">Nucleic acid-binding protein</fullName>
    </submittedName>
</protein>
<dbReference type="EMBL" id="ML007266">
    <property type="protein sequence ID" value="RKP15955.1"/>
    <property type="molecule type" value="Genomic_DNA"/>
</dbReference>
<dbReference type="Pfam" id="PF01588">
    <property type="entry name" value="tRNA_bind"/>
    <property type="match status" value="1"/>
</dbReference>
<dbReference type="InterPro" id="IPR012340">
    <property type="entry name" value="NA-bd_OB-fold"/>
</dbReference>
<dbReference type="SUPFAM" id="SSF50249">
    <property type="entry name" value="Nucleic acid-binding proteins"/>
    <property type="match status" value="1"/>
</dbReference>
<feature type="region of interest" description="Disordered" evidence="4">
    <location>
        <begin position="1"/>
        <end position="40"/>
    </location>
</feature>
<proteinExistence type="predicted"/>
<gene>
    <name evidence="6" type="ORF">ROZALSC1DRAFT_25838</name>
</gene>
<evidence type="ECO:0000256" key="2">
    <source>
        <dbReference type="ARBA" id="ARBA00022884"/>
    </source>
</evidence>
<dbReference type="Proteomes" id="UP000281549">
    <property type="component" value="Unassembled WGS sequence"/>
</dbReference>
<evidence type="ECO:0000313" key="7">
    <source>
        <dbReference type="Proteomes" id="UP000281549"/>
    </source>
</evidence>
<dbReference type="GO" id="GO:0000049">
    <property type="term" value="F:tRNA binding"/>
    <property type="evidence" value="ECO:0007669"/>
    <property type="project" value="UniProtKB-UniRule"/>
</dbReference>
<feature type="domain" description="TRNA-binding" evidence="5">
    <location>
        <begin position="115"/>
        <end position="222"/>
    </location>
</feature>
<dbReference type="InterPro" id="IPR002547">
    <property type="entry name" value="tRNA-bd_dom"/>
</dbReference>
<keyword evidence="1 3" id="KW-0820">tRNA-binding</keyword>
<reference evidence="7" key="1">
    <citation type="journal article" date="2018" name="Nat. Microbiol.">
        <title>Leveraging single-cell genomics to expand the fungal tree of life.</title>
        <authorList>
            <person name="Ahrendt S.R."/>
            <person name="Quandt C.A."/>
            <person name="Ciobanu D."/>
            <person name="Clum A."/>
            <person name="Salamov A."/>
            <person name="Andreopoulos B."/>
            <person name="Cheng J.F."/>
            <person name="Woyke T."/>
            <person name="Pelin A."/>
            <person name="Henrissat B."/>
            <person name="Reynolds N.K."/>
            <person name="Benny G.L."/>
            <person name="Smith M.E."/>
            <person name="James T.Y."/>
            <person name="Grigoriev I.V."/>
        </authorList>
    </citation>
    <scope>NUCLEOTIDE SEQUENCE [LARGE SCALE GENOMIC DNA]</scope>
    <source>
        <strain evidence="7">CSF55</strain>
    </source>
</reference>
<dbReference type="PANTHER" id="PTHR11586">
    <property type="entry name" value="TRNA-AMINOACYLATION COFACTOR ARC1 FAMILY MEMBER"/>
    <property type="match status" value="1"/>
</dbReference>
<dbReference type="InterPro" id="IPR051270">
    <property type="entry name" value="Tyrosine-tRNA_ligase_regulator"/>
</dbReference>
<evidence type="ECO:0000256" key="1">
    <source>
        <dbReference type="ARBA" id="ARBA00022555"/>
    </source>
</evidence>
<dbReference type="AlphaFoldDB" id="A0A4P9YA55"/>
<dbReference type="PROSITE" id="PS50886">
    <property type="entry name" value="TRBD"/>
    <property type="match status" value="1"/>
</dbReference>
<dbReference type="Gene3D" id="2.40.50.140">
    <property type="entry name" value="Nucleic acid-binding proteins"/>
    <property type="match status" value="2"/>
</dbReference>
<feature type="non-terminal residue" evidence="6">
    <location>
        <position position="1"/>
    </location>
</feature>
<organism evidence="6 7">
    <name type="scientific">Rozella allomycis (strain CSF55)</name>
    <dbReference type="NCBI Taxonomy" id="988480"/>
    <lineage>
        <taxon>Eukaryota</taxon>
        <taxon>Fungi</taxon>
        <taxon>Fungi incertae sedis</taxon>
        <taxon>Cryptomycota</taxon>
        <taxon>Cryptomycota incertae sedis</taxon>
        <taxon>Rozella</taxon>
    </lineage>
</organism>
<evidence type="ECO:0000313" key="6">
    <source>
        <dbReference type="EMBL" id="RKP15955.1"/>
    </source>
</evidence>